<keyword evidence="1" id="KW-0472">Membrane</keyword>
<dbReference type="RefSeq" id="WP_110796404.1">
    <property type="nucleotide sequence ID" value="NZ_KZ826486.1"/>
</dbReference>
<gene>
    <name evidence="2" type="ORF">DI396_11710</name>
</gene>
<dbReference type="OrthoDB" id="7868004at2"/>
<name>A0A2V4MXJ2_9RHOB</name>
<protein>
    <submittedName>
        <fullName evidence="2">Uncharacterized protein</fullName>
    </submittedName>
</protein>
<keyword evidence="1" id="KW-0812">Transmembrane</keyword>
<sequence length="112" mass="11985">MLLSFLIAFVAGPAVFFVLARRSRGRVALWSLGTMAAGLTLAASILMGRAAGQTAQIATLVMLWLAWIAAVTLLVQALRTRLPSSARVIYALGAMATTLPWFGFYLARMVAL</sequence>
<feature type="transmembrane region" description="Helical" evidence="1">
    <location>
        <begin position="57"/>
        <end position="76"/>
    </location>
</feature>
<comment type="caution">
    <text evidence="2">The sequence shown here is derived from an EMBL/GenBank/DDBJ whole genome shotgun (WGS) entry which is preliminary data.</text>
</comment>
<evidence type="ECO:0000313" key="2">
    <source>
        <dbReference type="EMBL" id="PYC47214.1"/>
    </source>
</evidence>
<evidence type="ECO:0000256" key="1">
    <source>
        <dbReference type="SAM" id="Phobius"/>
    </source>
</evidence>
<feature type="transmembrane region" description="Helical" evidence="1">
    <location>
        <begin position="88"/>
        <end position="107"/>
    </location>
</feature>
<evidence type="ECO:0000313" key="3">
    <source>
        <dbReference type="Proteomes" id="UP000248012"/>
    </source>
</evidence>
<proteinExistence type="predicted"/>
<dbReference type="EMBL" id="QFVT01000007">
    <property type="protein sequence ID" value="PYC47214.1"/>
    <property type="molecule type" value="Genomic_DNA"/>
</dbReference>
<feature type="transmembrane region" description="Helical" evidence="1">
    <location>
        <begin position="30"/>
        <end position="50"/>
    </location>
</feature>
<dbReference type="Proteomes" id="UP000248012">
    <property type="component" value="Unassembled WGS sequence"/>
</dbReference>
<organism evidence="2 3">
    <name type="scientific">Litorivita pollutaquae</name>
    <dbReference type="NCBI Taxonomy" id="2200892"/>
    <lineage>
        <taxon>Bacteria</taxon>
        <taxon>Pseudomonadati</taxon>
        <taxon>Pseudomonadota</taxon>
        <taxon>Alphaproteobacteria</taxon>
        <taxon>Rhodobacterales</taxon>
        <taxon>Paracoccaceae</taxon>
        <taxon>Litorivita</taxon>
    </lineage>
</organism>
<dbReference type="AlphaFoldDB" id="A0A2V4MXJ2"/>
<keyword evidence="3" id="KW-1185">Reference proteome</keyword>
<reference evidence="2 3" key="1">
    <citation type="submission" date="2018-05" db="EMBL/GenBank/DDBJ databases">
        <title>Oceanovita maritima gen. nov., sp. nov., a marine bacterium in the family Rhodobacteraceae isolated from surface seawater of Lundu port Xiamen, China.</title>
        <authorList>
            <person name="Hetharua B.H."/>
            <person name="Min D."/>
            <person name="Liao H."/>
            <person name="Tian Y."/>
        </authorList>
    </citation>
    <scope>NUCLEOTIDE SEQUENCE [LARGE SCALE GENOMIC DNA]</scope>
    <source>
        <strain evidence="2 3">FSX-11</strain>
    </source>
</reference>
<accession>A0A2V4MXJ2</accession>
<keyword evidence="1" id="KW-1133">Transmembrane helix</keyword>